<dbReference type="EMBL" id="JARK01001339">
    <property type="protein sequence ID" value="EYC32251.1"/>
    <property type="molecule type" value="Genomic_DNA"/>
</dbReference>
<accession>A0A016VY48</accession>
<sequence>MLTASSAKKSRERSRTLIPGCPDTDSRGHHDPNVFIRGNRHATSTKPSRNAVGGHVAFRQPCRHAAASRLGCVAIAAAWIVGNKSICITWEL</sequence>
<keyword evidence="3" id="KW-1185">Reference proteome</keyword>
<evidence type="ECO:0000313" key="2">
    <source>
        <dbReference type="EMBL" id="EYC32251.1"/>
    </source>
</evidence>
<proteinExistence type="predicted"/>
<comment type="caution">
    <text evidence="2">The sequence shown here is derived from an EMBL/GenBank/DDBJ whole genome shotgun (WGS) entry which is preliminary data.</text>
</comment>
<evidence type="ECO:0000256" key="1">
    <source>
        <dbReference type="SAM" id="MobiDB-lite"/>
    </source>
</evidence>
<gene>
    <name evidence="2" type="primary">Acey_s0003.g1477</name>
    <name evidence="2" type="ORF">Y032_0003g1477</name>
</gene>
<reference evidence="3" key="1">
    <citation type="journal article" date="2015" name="Nat. Genet.">
        <title>The genome and transcriptome of the zoonotic hookworm Ancylostoma ceylanicum identify infection-specific gene families.</title>
        <authorList>
            <person name="Schwarz E.M."/>
            <person name="Hu Y."/>
            <person name="Antoshechkin I."/>
            <person name="Miller M.M."/>
            <person name="Sternberg P.W."/>
            <person name="Aroian R.V."/>
        </authorList>
    </citation>
    <scope>NUCLEOTIDE SEQUENCE</scope>
    <source>
        <strain evidence="3">HY135</strain>
    </source>
</reference>
<organism evidence="2 3">
    <name type="scientific">Ancylostoma ceylanicum</name>
    <dbReference type="NCBI Taxonomy" id="53326"/>
    <lineage>
        <taxon>Eukaryota</taxon>
        <taxon>Metazoa</taxon>
        <taxon>Ecdysozoa</taxon>
        <taxon>Nematoda</taxon>
        <taxon>Chromadorea</taxon>
        <taxon>Rhabditida</taxon>
        <taxon>Rhabditina</taxon>
        <taxon>Rhabditomorpha</taxon>
        <taxon>Strongyloidea</taxon>
        <taxon>Ancylostomatidae</taxon>
        <taxon>Ancylostomatinae</taxon>
        <taxon>Ancylostoma</taxon>
    </lineage>
</organism>
<dbReference type="AlphaFoldDB" id="A0A016VY48"/>
<feature type="region of interest" description="Disordered" evidence="1">
    <location>
        <begin position="1"/>
        <end position="52"/>
    </location>
</feature>
<protein>
    <submittedName>
        <fullName evidence="2">Uncharacterized protein</fullName>
    </submittedName>
</protein>
<name>A0A016VY48_9BILA</name>
<dbReference type="Proteomes" id="UP000024635">
    <property type="component" value="Unassembled WGS sequence"/>
</dbReference>
<evidence type="ECO:0000313" key="3">
    <source>
        <dbReference type="Proteomes" id="UP000024635"/>
    </source>
</evidence>